<proteinExistence type="predicted"/>
<reference evidence="2" key="1">
    <citation type="submission" date="2022-07" db="EMBL/GenBank/DDBJ databases">
        <title>Chromosome-level genome of Muraenolepis orangiensis.</title>
        <authorList>
            <person name="Kim J."/>
        </authorList>
    </citation>
    <scope>NUCLEOTIDE SEQUENCE</scope>
    <source>
        <strain evidence="2">KU_S4_2022</strain>
        <tissue evidence="2">Muscle</tissue>
    </source>
</reference>
<organism evidence="2 3">
    <name type="scientific">Muraenolepis orangiensis</name>
    <name type="common">Patagonian moray cod</name>
    <dbReference type="NCBI Taxonomy" id="630683"/>
    <lineage>
        <taxon>Eukaryota</taxon>
        <taxon>Metazoa</taxon>
        <taxon>Chordata</taxon>
        <taxon>Craniata</taxon>
        <taxon>Vertebrata</taxon>
        <taxon>Euteleostomi</taxon>
        <taxon>Actinopterygii</taxon>
        <taxon>Neopterygii</taxon>
        <taxon>Teleostei</taxon>
        <taxon>Neoteleostei</taxon>
        <taxon>Acanthomorphata</taxon>
        <taxon>Zeiogadaria</taxon>
        <taxon>Gadariae</taxon>
        <taxon>Gadiformes</taxon>
        <taxon>Muraenolepidoidei</taxon>
        <taxon>Muraenolepididae</taxon>
        <taxon>Muraenolepis</taxon>
    </lineage>
</organism>
<sequence>SIGIGVNEVMDEMMAAGTYGGMESRRLNDGGTGGAPWRVSRPGPYVRQPRLLLEEGEGRGGGEGLSDCRPLEEQGTGFGSGPVRDTCASIKGFGREGENEEGAPNA</sequence>
<evidence type="ECO:0000313" key="2">
    <source>
        <dbReference type="EMBL" id="KAJ3613988.1"/>
    </source>
</evidence>
<dbReference type="AlphaFoldDB" id="A0A9Q0EWU2"/>
<gene>
    <name evidence="2" type="ORF">NHX12_017565</name>
</gene>
<dbReference type="EMBL" id="JANIIK010000034">
    <property type="protein sequence ID" value="KAJ3613988.1"/>
    <property type="molecule type" value="Genomic_DNA"/>
</dbReference>
<evidence type="ECO:0000313" key="3">
    <source>
        <dbReference type="Proteomes" id="UP001148018"/>
    </source>
</evidence>
<accession>A0A9Q0EWU2</accession>
<comment type="caution">
    <text evidence="2">The sequence shown here is derived from an EMBL/GenBank/DDBJ whole genome shotgun (WGS) entry which is preliminary data.</text>
</comment>
<dbReference type="Proteomes" id="UP001148018">
    <property type="component" value="Unassembled WGS sequence"/>
</dbReference>
<protein>
    <submittedName>
        <fullName evidence="2">Uncharacterized protein</fullName>
    </submittedName>
</protein>
<feature type="region of interest" description="Disordered" evidence="1">
    <location>
        <begin position="21"/>
        <end position="106"/>
    </location>
</feature>
<keyword evidence="3" id="KW-1185">Reference proteome</keyword>
<evidence type="ECO:0000256" key="1">
    <source>
        <dbReference type="SAM" id="MobiDB-lite"/>
    </source>
</evidence>
<feature type="non-terminal residue" evidence="2">
    <location>
        <position position="1"/>
    </location>
</feature>
<name>A0A9Q0EWU2_9TELE</name>